<dbReference type="EMBL" id="JAFCMP010000531">
    <property type="protein sequence ID" value="KAG5176998.1"/>
    <property type="molecule type" value="Genomic_DNA"/>
</dbReference>
<dbReference type="EMBL" id="JAFCMP010000366">
    <property type="protein sequence ID" value="KAG5180726.1"/>
    <property type="molecule type" value="Genomic_DNA"/>
</dbReference>
<name>A0A835YM51_9STRA</name>
<keyword evidence="1" id="KW-0812">Transmembrane</keyword>
<evidence type="ECO:0000313" key="4">
    <source>
        <dbReference type="EMBL" id="KAG5180726.1"/>
    </source>
</evidence>
<evidence type="ECO:0000256" key="2">
    <source>
        <dbReference type="SAM" id="SignalP"/>
    </source>
</evidence>
<feature type="transmembrane region" description="Helical" evidence="1">
    <location>
        <begin position="223"/>
        <end position="243"/>
    </location>
</feature>
<dbReference type="Proteomes" id="UP000664859">
    <property type="component" value="Unassembled WGS sequence"/>
</dbReference>
<sequence length="284" mass="30062">MCPSRCQPLLLILVAVVVGQEMPGKGMGCSDKQELCSLNCLLPSAGTMDLSGVTVTRDDLNSCLDVCDKDLTQCKDTPDNTKYIDCATVCAKTYDVALNACLQAASATTVGTYGTSQDACANLAAAPMDECMSACFYGADAAQDRYGAWSPEREAGHRIASLPRGQFRRPFRDPDVVYGRDFRDARAVSGGVTVEVAAAAAEPAQLAAAQAAVASDAEEDLSLLWINLAVLAAALALAALATLRCARRSGRPAAAARIVGFREQRRRRQRATYGAFDGGGKHHY</sequence>
<dbReference type="AlphaFoldDB" id="A0A835YM51"/>
<keyword evidence="1" id="KW-0472">Membrane</keyword>
<comment type="caution">
    <text evidence="3">The sequence shown here is derived from an EMBL/GenBank/DDBJ whole genome shotgun (WGS) entry which is preliminary data.</text>
</comment>
<dbReference type="OrthoDB" id="185151at2759"/>
<gene>
    <name evidence="3" type="ORF">JKP88DRAFT_202788</name>
    <name evidence="4" type="ORF">JKP88DRAFT_208773</name>
</gene>
<evidence type="ECO:0000256" key="1">
    <source>
        <dbReference type="SAM" id="Phobius"/>
    </source>
</evidence>
<accession>A0A835YM51</accession>
<evidence type="ECO:0000313" key="3">
    <source>
        <dbReference type="EMBL" id="KAG5176998.1"/>
    </source>
</evidence>
<reference evidence="3" key="1">
    <citation type="submission" date="2021-02" db="EMBL/GenBank/DDBJ databases">
        <title>First Annotated Genome of the Yellow-green Alga Tribonema minus.</title>
        <authorList>
            <person name="Mahan K.M."/>
        </authorList>
    </citation>
    <scope>NUCLEOTIDE SEQUENCE</scope>
    <source>
        <strain evidence="3">UTEX B ZZ1240</strain>
    </source>
</reference>
<keyword evidence="5" id="KW-1185">Reference proteome</keyword>
<feature type="signal peptide" evidence="2">
    <location>
        <begin position="1"/>
        <end position="19"/>
    </location>
</feature>
<evidence type="ECO:0000313" key="5">
    <source>
        <dbReference type="Proteomes" id="UP000664859"/>
    </source>
</evidence>
<protein>
    <submittedName>
        <fullName evidence="3">Uncharacterized protein</fullName>
    </submittedName>
</protein>
<keyword evidence="1" id="KW-1133">Transmembrane helix</keyword>
<keyword evidence="2" id="KW-0732">Signal</keyword>
<proteinExistence type="predicted"/>
<organism evidence="3 5">
    <name type="scientific">Tribonema minus</name>
    <dbReference type="NCBI Taxonomy" id="303371"/>
    <lineage>
        <taxon>Eukaryota</taxon>
        <taxon>Sar</taxon>
        <taxon>Stramenopiles</taxon>
        <taxon>Ochrophyta</taxon>
        <taxon>PX clade</taxon>
        <taxon>Xanthophyceae</taxon>
        <taxon>Tribonematales</taxon>
        <taxon>Tribonemataceae</taxon>
        <taxon>Tribonema</taxon>
    </lineage>
</organism>
<feature type="chain" id="PRO_5036418135" evidence="2">
    <location>
        <begin position="20"/>
        <end position="284"/>
    </location>
</feature>